<sequence>MKRLGTFFLLFSVLLCMSCSEKQEKKEEKFTIGKKHTSTNKVEEKETTSPVILASKKVDLTNKGIGPISSIELPENTDSSMVTNGQALFKTKCMACHKVSKKFIGPPVAGILKRRTPEWVMNMMLNPEEMVQKDPLAKELFIEFNGSPMANQSLSKEESRTILEYLRTL</sequence>
<evidence type="ECO:0000256" key="3">
    <source>
        <dbReference type="ARBA" id="ARBA00023004"/>
    </source>
</evidence>
<proteinExistence type="predicted"/>
<dbReference type="PROSITE" id="PS51007">
    <property type="entry name" value="CYTC"/>
    <property type="match status" value="1"/>
</dbReference>
<gene>
    <name evidence="6" type="ORF">ACFSTE_13980</name>
</gene>
<evidence type="ECO:0000313" key="6">
    <source>
        <dbReference type="EMBL" id="MFD2591942.1"/>
    </source>
</evidence>
<keyword evidence="2 4" id="KW-0479">Metal-binding</keyword>
<dbReference type="Gene3D" id="1.10.760.10">
    <property type="entry name" value="Cytochrome c-like domain"/>
    <property type="match status" value="1"/>
</dbReference>
<evidence type="ECO:0000256" key="4">
    <source>
        <dbReference type="PROSITE-ProRule" id="PRU00433"/>
    </source>
</evidence>
<dbReference type="EMBL" id="JBHULX010000027">
    <property type="protein sequence ID" value="MFD2591942.1"/>
    <property type="molecule type" value="Genomic_DNA"/>
</dbReference>
<reference evidence="7" key="1">
    <citation type="journal article" date="2019" name="Int. J. Syst. Evol. Microbiol.">
        <title>The Global Catalogue of Microorganisms (GCM) 10K type strain sequencing project: providing services to taxonomists for standard genome sequencing and annotation.</title>
        <authorList>
            <consortium name="The Broad Institute Genomics Platform"/>
            <consortium name="The Broad Institute Genome Sequencing Center for Infectious Disease"/>
            <person name="Wu L."/>
            <person name="Ma J."/>
        </authorList>
    </citation>
    <scope>NUCLEOTIDE SEQUENCE [LARGE SCALE GENOMIC DNA]</scope>
    <source>
        <strain evidence="7">KCTC 42423</strain>
    </source>
</reference>
<dbReference type="Proteomes" id="UP001597459">
    <property type="component" value="Unassembled WGS sequence"/>
</dbReference>
<keyword evidence="7" id="KW-1185">Reference proteome</keyword>
<evidence type="ECO:0000313" key="7">
    <source>
        <dbReference type="Proteomes" id="UP001597459"/>
    </source>
</evidence>
<evidence type="ECO:0000256" key="2">
    <source>
        <dbReference type="ARBA" id="ARBA00022723"/>
    </source>
</evidence>
<dbReference type="RefSeq" id="WP_378258616.1">
    <property type="nucleotide sequence ID" value="NZ_JBHSJV010000001.1"/>
</dbReference>
<protein>
    <submittedName>
        <fullName evidence="6">C-type cytochrome</fullName>
    </submittedName>
</protein>
<name>A0ABW5NA51_9FLAO</name>
<dbReference type="InterPro" id="IPR009056">
    <property type="entry name" value="Cyt_c-like_dom"/>
</dbReference>
<comment type="caution">
    <text evidence="6">The sequence shown here is derived from an EMBL/GenBank/DDBJ whole genome shotgun (WGS) entry which is preliminary data.</text>
</comment>
<dbReference type="InterPro" id="IPR036909">
    <property type="entry name" value="Cyt_c-like_dom_sf"/>
</dbReference>
<keyword evidence="3 4" id="KW-0408">Iron</keyword>
<evidence type="ECO:0000259" key="5">
    <source>
        <dbReference type="PROSITE" id="PS51007"/>
    </source>
</evidence>
<feature type="domain" description="Cytochrome c" evidence="5">
    <location>
        <begin position="80"/>
        <end position="169"/>
    </location>
</feature>
<dbReference type="Pfam" id="PF00034">
    <property type="entry name" value="Cytochrom_C"/>
    <property type="match status" value="1"/>
</dbReference>
<evidence type="ECO:0000256" key="1">
    <source>
        <dbReference type="ARBA" id="ARBA00022617"/>
    </source>
</evidence>
<accession>A0ABW5NA51</accession>
<dbReference type="SUPFAM" id="SSF46626">
    <property type="entry name" value="Cytochrome c"/>
    <property type="match status" value="1"/>
</dbReference>
<keyword evidence="1 4" id="KW-0349">Heme</keyword>
<organism evidence="6 7">
    <name type="scientific">Aquimarina hainanensis</name>
    <dbReference type="NCBI Taxonomy" id="1578017"/>
    <lineage>
        <taxon>Bacteria</taxon>
        <taxon>Pseudomonadati</taxon>
        <taxon>Bacteroidota</taxon>
        <taxon>Flavobacteriia</taxon>
        <taxon>Flavobacteriales</taxon>
        <taxon>Flavobacteriaceae</taxon>
        <taxon>Aquimarina</taxon>
    </lineage>
</organism>